<comment type="caution">
    <text evidence="3">The sequence shown here is derived from an EMBL/GenBank/DDBJ whole genome shotgun (WGS) entry which is preliminary data.</text>
</comment>
<evidence type="ECO:0000313" key="3">
    <source>
        <dbReference type="EMBL" id="KKB63854.1"/>
    </source>
</evidence>
<protein>
    <recommendedName>
        <fullName evidence="5">Transmembrane protein</fullName>
    </recommendedName>
</protein>
<evidence type="ECO:0000256" key="2">
    <source>
        <dbReference type="SAM" id="Phobius"/>
    </source>
</evidence>
<keyword evidence="2" id="KW-0472">Membrane</keyword>
<organism evidence="3 4">
    <name type="scientific">Robbsia andropogonis</name>
    <dbReference type="NCBI Taxonomy" id="28092"/>
    <lineage>
        <taxon>Bacteria</taxon>
        <taxon>Pseudomonadati</taxon>
        <taxon>Pseudomonadota</taxon>
        <taxon>Betaproteobacteria</taxon>
        <taxon>Burkholderiales</taxon>
        <taxon>Burkholderiaceae</taxon>
        <taxon>Robbsia</taxon>
    </lineage>
</organism>
<feature type="region of interest" description="Disordered" evidence="1">
    <location>
        <begin position="1"/>
        <end position="33"/>
    </location>
</feature>
<dbReference type="Proteomes" id="UP000033618">
    <property type="component" value="Unassembled WGS sequence"/>
</dbReference>
<accession>A0A0F5K1T6</accession>
<dbReference type="EMBL" id="LAQU01000007">
    <property type="protein sequence ID" value="KKB63854.1"/>
    <property type="molecule type" value="Genomic_DNA"/>
</dbReference>
<keyword evidence="2" id="KW-1133">Transmembrane helix</keyword>
<reference evidence="3 4" key="1">
    <citation type="submission" date="2015-03" db="EMBL/GenBank/DDBJ databases">
        <title>Draft Genome Sequence of Burkholderia andropogonis type strain ICMP2807, isolated from Sorghum bicolor.</title>
        <authorList>
            <person name="Lopes-Santos L."/>
            <person name="Castro D.B."/>
            <person name="Ottoboni L.M."/>
            <person name="Park D."/>
            <person name="Weirc B.S."/>
            <person name="Destefano S.A."/>
        </authorList>
    </citation>
    <scope>NUCLEOTIDE SEQUENCE [LARGE SCALE GENOMIC DNA]</scope>
    <source>
        <strain evidence="3 4">ICMP2807</strain>
    </source>
</reference>
<dbReference type="AlphaFoldDB" id="A0A0F5K1T6"/>
<evidence type="ECO:0000256" key="1">
    <source>
        <dbReference type="SAM" id="MobiDB-lite"/>
    </source>
</evidence>
<keyword evidence="4" id="KW-1185">Reference proteome</keyword>
<gene>
    <name evidence="3" type="ORF">WM40_09335</name>
</gene>
<evidence type="ECO:0008006" key="5">
    <source>
        <dbReference type="Google" id="ProtNLM"/>
    </source>
</evidence>
<evidence type="ECO:0000313" key="4">
    <source>
        <dbReference type="Proteomes" id="UP000033618"/>
    </source>
</evidence>
<dbReference type="PATRIC" id="fig|28092.6.peg.2195"/>
<feature type="transmembrane region" description="Helical" evidence="2">
    <location>
        <begin position="82"/>
        <end position="103"/>
    </location>
</feature>
<sequence length="252" mass="27053">MLNRSRMTRQLSPPPCGSTLRQSEQAFNAAPNRRPHFHIVTEARRSTDPEIDSAYDKAMYTRSESIVDHGLRGAHSMMRRGLRLTVGALAIAAIGAVIGFHAWQDQTTRAAAMGNEDMVVVETVSDDTTTLLLAGTLAQLVGFPRAVPAAKPDAASATPIAATVSSLRKAAISRPPVWLARTVSAVASLPATLSPSRLVDPVTQAVRTHVSQAVSLAVGASNFTTVATIFERFQFTMERTLPDALERATPQR</sequence>
<keyword evidence="2" id="KW-0812">Transmembrane</keyword>
<proteinExistence type="predicted"/>
<name>A0A0F5K1T6_9BURK</name>